<dbReference type="AlphaFoldDB" id="A0A318RJT8"/>
<dbReference type="EMBL" id="QJSP01000009">
    <property type="protein sequence ID" value="PYE15915.1"/>
    <property type="molecule type" value="Genomic_DNA"/>
</dbReference>
<dbReference type="PANTHER" id="PTHR40260">
    <property type="entry name" value="BLR8190 PROTEIN"/>
    <property type="match status" value="1"/>
</dbReference>
<reference evidence="2 3" key="1">
    <citation type="submission" date="2018-06" db="EMBL/GenBank/DDBJ databases">
        <title>Genomic Encyclopedia of Type Strains, Phase IV (KMG-IV): sequencing the most valuable type-strain genomes for metagenomic binning, comparative biology and taxonomic classification.</title>
        <authorList>
            <person name="Goeker M."/>
        </authorList>
    </citation>
    <scope>NUCLEOTIDE SEQUENCE [LARGE SCALE GENOMIC DNA]</scope>
    <source>
        <strain evidence="2 3">DSM 45521</strain>
    </source>
</reference>
<evidence type="ECO:0000313" key="2">
    <source>
        <dbReference type="EMBL" id="PYE15915.1"/>
    </source>
</evidence>
<dbReference type="Pfam" id="PF07110">
    <property type="entry name" value="EthD"/>
    <property type="match status" value="1"/>
</dbReference>
<evidence type="ECO:0000313" key="3">
    <source>
        <dbReference type="Proteomes" id="UP000247591"/>
    </source>
</evidence>
<proteinExistence type="predicted"/>
<evidence type="ECO:0000259" key="1">
    <source>
        <dbReference type="Pfam" id="PF07110"/>
    </source>
</evidence>
<dbReference type="GO" id="GO:0016491">
    <property type="term" value="F:oxidoreductase activity"/>
    <property type="evidence" value="ECO:0007669"/>
    <property type="project" value="InterPro"/>
</dbReference>
<accession>A0A318RJT8</accession>
<sequence length="103" mass="11179">MSFRLAVCYGTPKDPSAFDEHYVNVHVPLADKVPGLTDYTWGKVASVDGSVPPYYAIANLCFPDEAALKAGMASDEMKAAGKDLRNFADGGVTMFTQEERSVR</sequence>
<dbReference type="SUPFAM" id="SSF54909">
    <property type="entry name" value="Dimeric alpha+beta barrel"/>
    <property type="match status" value="1"/>
</dbReference>
<name>A0A318RJT8_WILLI</name>
<comment type="caution">
    <text evidence="2">The sequence shown here is derived from an EMBL/GenBank/DDBJ whole genome shotgun (WGS) entry which is preliminary data.</text>
</comment>
<feature type="domain" description="EthD" evidence="1">
    <location>
        <begin position="14"/>
        <end position="90"/>
    </location>
</feature>
<dbReference type="NCBIfam" id="TIGR02118">
    <property type="entry name" value="EthD family reductase"/>
    <property type="match status" value="1"/>
</dbReference>
<dbReference type="PANTHER" id="PTHR40260:SF2">
    <property type="entry name" value="BLR8190 PROTEIN"/>
    <property type="match status" value="1"/>
</dbReference>
<protein>
    <submittedName>
        <fullName evidence="2">Uncharacterized protein (TIGR02118 family)</fullName>
    </submittedName>
</protein>
<dbReference type="InterPro" id="IPR009799">
    <property type="entry name" value="EthD_dom"/>
</dbReference>
<dbReference type="RefSeq" id="WP_110470556.1">
    <property type="nucleotide sequence ID" value="NZ_QJSP01000009.1"/>
</dbReference>
<organism evidence="2 3">
    <name type="scientific">Williamsia limnetica</name>
    <dbReference type="NCBI Taxonomy" id="882452"/>
    <lineage>
        <taxon>Bacteria</taxon>
        <taxon>Bacillati</taxon>
        <taxon>Actinomycetota</taxon>
        <taxon>Actinomycetes</taxon>
        <taxon>Mycobacteriales</taxon>
        <taxon>Nocardiaceae</taxon>
        <taxon>Williamsia</taxon>
    </lineage>
</organism>
<dbReference type="Proteomes" id="UP000247591">
    <property type="component" value="Unassembled WGS sequence"/>
</dbReference>
<dbReference type="OrthoDB" id="5294870at2"/>
<keyword evidence="3" id="KW-1185">Reference proteome</keyword>
<dbReference type="Gene3D" id="3.30.70.100">
    <property type="match status" value="1"/>
</dbReference>
<dbReference type="InterPro" id="IPR011008">
    <property type="entry name" value="Dimeric_a/b-barrel"/>
</dbReference>
<gene>
    <name evidence="2" type="ORF">DFR67_109143</name>
</gene>